<dbReference type="InterPro" id="IPR001245">
    <property type="entry name" value="Ser-Thr/Tyr_kinase_cat_dom"/>
</dbReference>
<protein>
    <submittedName>
        <fullName evidence="2">Protein kinase</fullName>
    </submittedName>
</protein>
<dbReference type="Gene3D" id="1.10.510.10">
    <property type="entry name" value="Transferase(Phosphotransferase) domain 1"/>
    <property type="match status" value="1"/>
</dbReference>
<evidence type="ECO:0000259" key="1">
    <source>
        <dbReference type="Pfam" id="PF07714"/>
    </source>
</evidence>
<name>A0A8J7YUQ3_9ARCH</name>
<reference evidence="2" key="1">
    <citation type="submission" date="2021-05" db="EMBL/GenBank/DDBJ databases">
        <title>Genomic insights into ecological role and evolution of a novel Thermoplasmata order Candidatus Sysuiplasmatales.</title>
        <authorList>
            <person name="Yuan Y."/>
        </authorList>
    </citation>
    <scope>NUCLEOTIDE SEQUENCE</scope>
    <source>
        <strain evidence="2">TUT19-bin139</strain>
    </source>
</reference>
<sequence>MIIIDMAPEVILEEDYDTRADIYSFAYCLFEMVFGPNPLRQLPSESPYRPQRSMLGYSYHFKKKNSRHNCAQCGGRIQTALSGGCCFAGNETTSGTLLVTSSRTVTKLFS</sequence>
<evidence type="ECO:0000313" key="3">
    <source>
        <dbReference type="Proteomes" id="UP000750197"/>
    </source>
</evidence>
<evidence type="ECO:0000313" key="2">
    <source>
        <dbReference type="EMBL" id="MBX8644857.1"/>
    </source>
</evidence>
<accession>A0A8J7YUQ3</accession>
<organism evidence="2 3">
    <name type="scientific">Candidatus Sysuiplasma superficiale</name>
    <dbReference type="NCBI Taxonomy" id="2823368"/>
    <lineage>
        <taxon>Archaea</taxon>
        <taxon>Methanobacteriati</taxon>
        <taxon>Thermoplasmatota</taxon>
        <taxon>Thermoplasmata</taxon>
        <taxon>Candidatus Sysuiplasmatales</taxon>
        <taxon>Candidatus Sysuiplasmataceae</taxon>
        <taxon>Candidatus Sysuiplasma</taxon>
    </lineage>
</organism>
<dbReference type="GO" id="GO:0004672">
    <property type="term" value="F:protein kinase activity"/>
    <property type="evidence" value="ECO:0007669"/>
    <property type="project" value="InterPro"/>
</dbReference>
<comment type="caution">
    <text evidence="2">The sequence shown here is derived from an EMBL/GenBank/DDBJ whole genome shotgun (WGS) entry which is preliminary data.</text>
</comment>
<dbReference type="SUPFAM" id="SSF56112">
    <property type="entry name" value="Protein kinase-like (PK-like)"/>
    <property type="match status" value="1"/>
</dbReference>
<keyword evidence="2" id="KW-0418">Kinase</keyword>
<dbReference type="InterPro" id="IPR011009">
    <property type="entry name" value="Kinase-like_dom_sf"/>
</dbReference>
<feature type="domain" description="Serine-threonine/tyrosine-protein kinase catalytic" evidence="1">
    <location>
        <begin position="6"/>
        <end position="46"/>
    </location>
</feature>
<dbReference type="Proteomes" id="UP000750197">
    <property type="component" value="Unassembled WGS sequence"/>
</dbReference>
<dbReference type="AlphaFoldDB" id="A0A8J7YUQ3"/>
<keyword evidence="2" id="KW-0808">Transferase</keyword>
<dbReference type="EMBL" id="JAHEAC010000112">
    <property type="protein sequence ID" value="MBX8644857.1"/>
    <property type="molecule type" value="Genomic_DNA"/>
</dbReference>
<dbReference type="Pfam" id="PF07714">
    <property type="entry name" value="PK_Tyr_Ser-Thr"/>
    <property type="match status" value="1"/>
</dbReference>
<gene>
    <name evidence="2" type="ORF">KIY12_09100</name>
</gene>
<proteinExistence type="predicted"/>